<dbReference type="Proteomes" id="UP000000445">
    <property type="component" value="Chromosome"/>
</dbReference>
<dbReference type="EMBL" id="CP000916">
    <property type="protein sequence ID" value="ACM24047.1"/>
    <property type="molecule type" value="Genomic_DNA"/>
</dbReference>
<gene>
    <name evidence="1" type="ordered locus">CTN_1871</name>
</gene>
<dbReference type="HOGENOM" id="CLU_114532_0_0_0"/>
<evidence type="ECO:0000313" key="1">
    <source>
        <dbReference type="EMBL" id="ACM24047.1"/>
    </source>
</evidence>
<organism evidence="1 2">
    <name type="scientific">Thermotoga neapolitana (strain ATCC 49049 / DSM 4359 / NBRC 107923 / NS-E)</name>
    <dbReference type="NCBI Taxonomy" id="309803"/>
    <lineage>
        <taxon>Bacteria</taxon>
        <taxon>Thermotogati</taxon>
        <taxon>Thermotogota</taxon>
        <taxon>Thermotogae</taxon>
        <taxon>Thermotogales</taxon>
        <taxon>Thermotogaceae</taxon>
        <taxon>Thermotoga</taxon>
    </lineage>
</organism>
<proteinExistence type="predicted"/>
<dbReference type="STRING" id="309803.CTN_1871"/>
<reference evidence="1 2" key="1">
    <citation type="journal article" date="2009" name="Biosci. Biotechnol. Biochem.">
        <title>WeGAS: a web-based microbial genome annotation system.</title>
        <authorList>
            <person name="Lee D."/>
            <person name="Seo H."/>
            <person name="Park C."/>
            <person name="Park K."/>
        </authorList>
    </citation>
    <scope>NUCLEOTIDE SEQUENCE [LARGE SCALE GENOMIC DNA]</scope>
    <source>
        <strain evidence="2">ATCC 49049 / DSM 4359 / NBRC 107923 / NS-E</strain>
    </source>
</reference>
<dbReference type="eggNOG" id="COG1452">
    <property type="taxonomic scope" value="Bacteria"/>
</dbReference>
<accession>B9KAR4</accession>
<name>B9KAR4_THENN</name>
<dbReference type="KEGG" id="tna:CTN_1871"/>
<keyword evidence="2" id="KW-1185">Reference proteome</keyword>
<dbReference type="Gene3D" id="2.60.450.10">
    <property type="entry name" value="Lipopolysaccharide (LPS) transport protein A like domain"/>
    <property type="match status" value="1"/>
</dbReference>
<dbReference type="AlphaFoldDB" id="B9KAR4"/>
<evidence type="ECO:0000313" key="2">
    <source>
        <dbReference type="Proteomes" id="UP000000445"/>
    </source>
</evidence>
<protein>
    <submittedName>
        <fullName evidence="1">OstA family protein</fullName>
    </submittedName>
</protein>
<sequence length="210" mass="23298">MGGEEMKKVMVMLLVFVGLFVFSKTIHIKADFVRPFEEKIEYSGNVFLEIEEEKFTLKAESLVVRKLSGKWRITEASSSVTVTLENGEISGDHLVYDVETREGTITGNVTGDFLDRSSTETILVSCDEIVFDLEEDTFIGSGSVQIKKGAVEASCGKFVYRRGDGIIELAEDVDLNDTEKNLKMKADRVVMDLEADTMEASSVAVTLEVE</sequence>